<name>A0A6N4WEC2_9MYCO</name>
<keyword evidence="4" id="KW-1185">Reference proteome</keyword>
<feature type="compositionally biased region" description="Low complexity" evidence="1">
    <location>
        <begin position="14"/>
        <end position="41"/>
    </location>
</feature>
<reference evidence="3 4" key="1">
    <citation type="journal article" date="2019" name="Emerg. Microbes Infect.">
        <title>Comprehensive subspecies identification of 175 nontuberculous mycobacteria species based on 7547 genomic profiles.</title>
        <authorList>
            <person name="Matsumoto Y."/>
            <person name="Kinjo T."/>
            <person name="Motooka D."/>
            <person name="Nabeya D."/>
            <person name="Jung N."/>
            <person name="Uechi K."/>
            <person name="Horii T."/>
            <person name="Iida T."/>
            <person name="Fujita J."/>
            <person name="Nakamura S."/>
        </authorList>
    </citation>
    <scope>NUCLEOTIDE SEQUENCE [LARGE SCALE GENOMIC DNA]</scope>
    <source>
        <strain evidence="3 4">JCM 30275</strain>
    </source>
</reference>
<accession>A0A6N4WEC2</accession>
<organism evidence="3 4">
    <name type="scientific">Mycolicibacterium anyangense</name>
    <dbReference type="NCBI Taxonomy" id="1431246"/>
    <lineage>
        <taxon>Bacteria</taxon>
        <taxon>Bacillati</taxon>
        <taxon>Actinomycetota</taxon>
        <taxon>Actinomycetes</taxon>
        <taxon>Mycobacteriales</taxon>
        <taxon>Mycobacteriaceae</taxon>
        <taxon>Mycolicibacterium</taxon>
    </lineage>
</organism>
<evidence type="ECO:0000313" key="3">
    <source>
        <dbReference type="EMBL" id="BBZ78454.1"/>
    </source>
</evidence>
<feature type="region of interest" description="Disordered" evidence="1">
    <location>
        <begin position="1"/>
        <end position="46"/>
    </location>
</feature>
<gene>
    <name evidence="3" type="ORF">MANY_37910</name>
</gene>
<sequence length="127" mass="13381">MSLVGCGPANEQHPATVSTVTVTSTSPSATESATAAPTSTTRPGDITDQDRVFLAQLQSSSQWSFFSTVERGSLFDSAHMACNKFDTVGKVGTLQWMLKAGFNIDQATPFLVAAAMAYCPKNLSGVQ</sequence>
<dbReference type="AlphaFoldDB" id="A0A6N4WEC2"/>
<dbReference type="Proteomes" id="UP000467249">
    <property type="component" value="Chromosome"/>
</dbReference>
<proteinExistence type="predicted"/>
<protein>
    <recommendedName>
        <fullName evidence="2">DUF732 domain-containing protein</fullName>
    </recommendedName>
</protein>
<evidence type="ECO:0000313" key="4">
    <source>
        <dbReference type="Proteomes" id="UP000467249"/>
    </source>
</evidence>
<dbReference type="KEGG" id="many:MANY_37910"/>
<dbReference type="EMBL" id="AP022620">
    <property type="protein sequence ID" value="BBZ78454.1"/>
    <property type="molecule type" value="Genomic_DNA"/>
</dbReference>
<evidence type="ECO:0000259" key="2">
    <source>
        <dbReference type="Pfam" id="PF05305"/>
    </source>
</evidence>
<evidence type="ECO:0000256" key="1">
    <source>
        <dbReference type="SAM" id="MobiDB-lite"/>
    </source>
</evidence>
<feature type="domain" description="DUF732" evidence="2">
    <location>
        <begin position="50"/>
        <end position="120"/>
    </location>
</feature>
<dbReference type="InterPro" id="IPR007969">
    <property type="entry name" value="DUF732"/>
</dbReference>
<dbReference type="Pfam" id="PF05305">
    <property type="entry name" value="DUF732"/>
    <property type="match status" value="1"/>
</dbReference>